<dbReference type="AlphaFoldDB" id="A0A1S1V8M9"/>
<comment type="catalytic activity">
    <reaction evidence="3">
        <text>UTP + H2O = UMP + diphosphate + H(+)</text>
        <dbReference type="Rhea" id="RHEA:29395"/>
        <dbReference type="ChEBI" id="CHEBI:15377"/>
        <dbReference type="ChEBI" id="CHEBI:15378"/>
        <dbReference type="ChEBI" id="CHEBI:33019"/>
        <dbReference type="ChEBI" id="CHEBI:46398"/>
        <dbReference type="ChEBI" id="CHEBI:57865"/>
        <dbReference type="EC" id="3.6.1.9"/>
    </reaction>
</comment>
<protein>
    <recommendedName>
        <fullName evidence="3">dTTP/UTP pyrophosphatase</fullName>
        <shortName evidence="3">dTTPase/UTPase</shortName>
        <ecNumber evidence="3">3.6.1.9</ecNumber>
    </recommendedName>
    <alternativeName>
        <fullName evidence="3">Nucleoside triphosphate pyrophosphatase</fullName>
    </alternativeName>
    <alternativeName>
        <fullName evidence="3">Nucleotide pyrophosphatase</fullName>
        <shortName evidence="3">Nucleotide PPase</shortName>
    </alternativeName>
</protein>
<dbReference type="GO" id="GO:0036218">
    <property type="term" value="F:dTTP diphosphatase activity"/>
    <property type="evidence" value="ECO:0007669"/>
    <property type="project" value="RHEA"/>
</dbReference>
<dbReference type="EC" id="3.6.1.9" evidence="3"/>
<dbReference type="EMBL" id="MKIE01000003">
    <property type="protein sequence ID" value="OHW62497.1"/>
    <property type="molecule type" value="Genomic_DNA"/>
</dbReference>
<keyword evidence="3" id="KW-0963">Cytoplasm</keyword>
<comment type="subcellular location">
    <subcellularLocation>
        <location evidence="3">Cytoplasm</location>
    </subcellularLocation>
</comment>
<dbReference type="CDD" id="cd00555">
    <property type="entry name" value="Maf"/>
    <property type="match status" value="1"/>
</dbReference>
<comment type="function">
    <text evidence="3">Nucleoside triphosphate pyrophosphatase that hydrolyzes dTTP and UTP. May have a dual role in cell division arrest and in preventing the incorporation of modified nucleotides into cellular nucleic acids.</text>
</comment>
<feature type="site" description="Important for substrate specificity" evidence="3">
    <location>
        <position position="153"/>
    </location>
</feature>
<comment type="caution">
    <text evidence="4">The sequence shown here is derived from an EMBL/GenBank/DDBJ whole genome shotgun (WGS) entry which is preliminary data.</text>
</comment>
<feature type="site" description="Important for substrate specificity" evidence="3">
    <location>
        <position position="12"/>
    </location>
</feature>
<proteinExistence type="inferred from homology"/>
<feature type="active site" description="Proton acceptor" evidence="3">
    <location>
        <position position="69"/>
    </location>
</feature>
<evidence type="ECO:0000256" key="3">
    <source>
        <dbReference type="HAMAP-Rule" id="MF_00528"/>
    </source>
</evidence>
<comment type="caution">
    <text evidence="3">Lacks conserved residue(s) required for the propagation of feature annotation.</text>
</comment>
<dbReference type="GO" id="GO:0005737">
    <property type="term" value="C:cytoplasm"/>
    <property type="evidence" value="ECO:0007669"/>
    <property type="project" value="UniProtKB-SubCell"/>
</dbReference>
<evidence type="ECO:0000256" key="2">
    <source>
        <dbReference type="ARBA" id="ARBA00022801"/>
    </source>
</evidence>
<keyword evidence="5" id="KW-1185">Reference proteome</keyword>
<dbReference type="STRING" id="39480.EUAN_10610"/>
<dbReference type="NCBIfam" id="TIGR00172">
    <property type="entry name" value="maf"/>
    <property type="match status" value="1"/>
</dbReference>
<dbReference type="Pfam" id="PF02545">
    <property type="entry name" value="Maf"/>
    <property type="match status" value="1"/>
</dbReference>
<evidence type="ECO:0000313" key="4">
    <source>
        <dbReference type="EMBL" id="OHW62497.1"/>
    </source>
</evidence>
<keyword evidence="3" id="KW-0546">Nucleotide metabolism</keyword>
<dbReference type="InterPro" id="IPR003697">
    <property type="entry name" value="Maf-like"/>
</dbReference>
<dbReference type="GO" id="GO:0009117">
    <property type="term" value="P:nucleotide metabolic process"/>
    <property type="evidence" value="ECO:0007669"/>
    <property type="project" value="UniProtKB-KW"/>
</dbReference>
<dbReference type="InterPro" id="IPR029001">
    <property type="entry name" value="ITPase-like_fam"/>
</dbReference>
<evidence type="ECO:0000313" key="5">
    <source>
        <dbReference type="Proteomes" id="UP000180254"/>
    </source>
</evidence>
<sequence length="190" mass="20936">MKRLILASASPRRVEIMSRFNLDFDVVPSGISESFENSESPMASAMAIALEKALDIAEREADSLVIGADTVVYCDGMLGKPSDREEAFKMLQLLSGREHIVVTGVAMVWGEKGQKLVDYDVTKVKFKELSKEKIDKYLDSGEYLDKAGSYAVQGIGEILVDWISGSHSNVVGLPVALLEKMLRCFEVELL</sequence>
<dbReference type="SUPFAM" id="SSF52972">
    <property type="entry name" value="ITPase-like"/>
    <property type="match status" value="1"/>
</dbReference>
<comment type="similarity">
    <text evidence="3">Belongs to the Maf family. YhdE subfamily.</text>
</comment>
<dbReference type="PIRSF" id="PIRSF006305">
    <property type="entry name" value="Maf"/>
    <property type="match status" value="1"/>
</dbReference>
<dbReference type="HAMAP" id="MF_00528">
    <property type="entry name" value="Maf"/>
    <property type="match status" value="1"/>
</dbReference>
<comment type="catalytic activity">
    <reaction evidence="3">
        <text>dTTP + H2O = dTMP + diphosphate + H(+)</text>
        <dbReference type="Rhea" id="RHEA:28534"/>
        <dbReference type="ChEBI" id="CHEBI:15377"/>
        <dbReference type="ChEBI" id="CHEBI:15378"/>
        <dbReference type="ChEBI" id="CHEBI:33019"/>
        <dbReference type="ChEBI" id="CHEBI:37568"/>
        <dbReference type="ChEBI" id="CHEBI:63528"/>
        <dbReference type="EC" id="3.6.1.9"/>
    </reaction>
</comment>
<organism evidence="4 5">
    <name type="scientific">Andreesenia angusta</name>
    <dbReference type="NCBI Taxonomy" id="39480"/>
    <lineage>
        <taxon>Bacteria</taxon>
        <taxon>Bacillati</taxon>
        <taxon>Bacillota</taxon>
        <taxon>Tissierellia</taxon>
        <taxon>Tissierellales</taxon>
        <taxon>Gottschalkiaceae</taxon>
        <taxon>Andreesenia</taxon>
    </lineage>
</organism>
<dbReference type="PANTHER" id="PTHR43213">
    <property type="entry name" value="BIFUNCTIONAL DTTP/UTP PYROPHOSPHATASE/METHYLTRANSFERASE PROTEIN-RELATED"/>
    <property type="match status" value="1"/>
</dbReference>
<evidence type="ECO:0000256" key="1">
    <source>
        <dbReference type="ARBA" id="ARBA00001968"/>
    </source>
</evidence>
<dbReference type="GO" id="GO:0036221">
    <property type="term" value="F:UTP diphosphatase activity"/>
    <property type="evidence" value="ECO:0007669"/>
    <property type="project" value="RHEA"/>
</dbReference>
<accession>A0A1S1V8M9</accession>
<dbReference type="PANTHER" id="PTHR43213:SF5">
    <property type="entry name" value="BIFUNCTIONAL DTTP_UTP PYROPHOSPHATASE_METHYLTRANSFERASE PROTEIN-RELATED"/>
    <property type="match status" value="1"/>
</dbReference>
<dbReference type="Gene3D" id="3.90.950.10">
    <property type="match status" value="1"/>
</dbReference>
<gene>
    <name evidence="4" type="primary">maf</name>
    <name evidence="4" type="ORF">EUAN_10610</name>
</gene>
<dbReference type="Proteomes" id="UP000180254">
    <property type="component" value="Unassembled WGS sequence"/>
</dbReference>
<comment type="cofactor">
    <cofactor evidence="1 3">
        <name>a divalent metal cation</name>
        <dbReference type="ChEBI" id="CHEBI:60240"/>
    </cofactor>
</comment>
<feature type="site" description="Important for substrate specificity" evidence="3">
    <location>
        <position position="70"/>
    </location>
</feature>
<keyword evidence="2 3" id="KW-0378">Hydrolase</keyword>
<name>A0A1S1V8M9_9FIRM</name>
<reference evidence="4 5" key="1">
    <citation type="submission" date="2016-09" db="EMBL/GenBank/DDBJ databases">
        <title>Genome sequence of Eubacterium angustum.</title>
        <authorList>
            <person name="Poehlein A."/>
            <person name="Daniel R."/>
        </authorList>
    </citation>
    <scope>NUCLEOTIDE SEQUENCE [LARGE SCALE GENOMIC DNA]</scope>
    <source>
        <strain evidence="4 5">DSM 1989</strain>
    </source>
</reference>